<proteinExistence type="predicted"/>
<gene>
    <name evidence="2" type="ORF">DFJ69_3002</name>
</gene>
<comment type="caution">
    <text evidence="2">The sequence shown here is derived from an EMBL/GenBank/DDBJ whole genome shotgun (WGS) entry which is preliminary data.</text>
</comment>
<keyword evidence="1" id="KW-1133">Transmembrane helix</keyword>
<evidence type="ECO:0000256" key="1">
    <source>
        <dbReference type="SAM" id="Phobius"/>
    </source>
</evidence>
<keyword evidence="1" id="KW-0472">Membrane</keyword>
<keyword evidence="1" id="KW-0812">Transmembrane</keyword>
<reference evidence="2 3" key="1">
    <citation type="submission" date="2018-08" db="EMBL/GenBank/DDBJ databases">
        <title>Sequencing the genomes of 1000 actinobacteria strains.</title>
        <authorList>
            <person name="Klenk H.-P."/>
        </authorList>
    </citation>
    <scope>NUCLEOTIDE SEQUENCE [LARGE SCALE GENOMIC DNA]</scope>
    <source>
        <strain evidence="2 3">DSM 43927</strain>
    </source>
</reference>
<name>A0A3D9SNM2_9ACTN</name>
<accession>A0A3D9SNM2</accession>
<feature type="transmembrane region" description="Helical" evidence="1">
    <location>
        <begin position="14"/>
        <end position="36"/>
    </location>
</feature>
<keyword evidence="3" id="KW-1185">Reference proteome</keyword>
<evidence type="ECO:0000313" key="2">
    <source>
        <dbReference type="EMBL" id="REE97529.1"/>
    </source>
</evidence>
<dbReference type="AlphaFoldDB" id="A0A3D9SNM2"/>
<evidence type="ECO:0000313" key="3">
    <source>
        <dbReference type="Proteomes" id="UP000256661"/>
    </source>
</evidence>
<protein>
    <submittedName>
        <fullName evidence="2">Uncharacterized protein</fullName>
    </submittedName>
</protein>
<sequence length="37" mass="3659">MNGEKAPLTGAKGFAVIVGGMFAIMAVLWAIAALAAP</sequence>
<dbReference type="EMBL" id="QTTT01000001">
    <property type="protein sequence ID" value="REE97529.1"/>
    <property type="molecule type" value="Genomic_DNA"/>
</dbReference>
<dbReference type="Proteomes" id="UP000256661">
    <property type="component" value="Unassembled WGS sequence"/>
</dbReference>
<organism evidence="2 3">
    <name type="scientific">Thermomonospora umbrina</name>
    <dbReference type="NCBI Taxonomy" id="111806"/>
    <lineage>
        <taxon>Bacteria</taxon>
        <taxon>Bacillati</taxon>
        <taxon>Actinomycetota</taxon>
        <taxon>Actinomycetes</taxon>
        <taxon>Streptosporangiales</taxon>
        <taxon>Thermomonosporaceae</taxon>
        <taxon>Thermomonospora</taxon>
    </lineage>
</organism>